<feature type="chain" id="PRO_5018200983" description="DUF4105 domain-containing protein" evidence="1">
    <location>
        <begin position="23"/>
        <end position="489"/>
    </location>
</feature>
<accession>A0A3N4MT32</accession>
<evidence type="ECO:0000313" key="2">
    <source>
        <dbReference type="EMBL" id="RPD38573.1"/>
    </source>
</evidence>
<dbReference type="EMBL" id="RMBX01000015">
    <property type="protein sequence ID" value="RPD38573.1"/>
    <property type="molecule type" value="Genomic_DNA"/>
</dbReference>
<gene>
    <name evidence="2" type="ORF">EG028_25240</name>
</gene>
<keyword evidence="1" id="KW-0732">Signal</keyword>
<dbReference type="PROSITE" id="PS51257">
    <property type="entry name" value="PROKAR_LIPOPROTEIN"/>
    <property type="match status" value="1"/>
</dbReference>
<proteinExistence type="predicted"/>
<evidence type="ECO:0000313" key="3">
    <source>
        <dbReference type="Proteomes" id="UP000279089"/>
    </source>
</evidence>
<dbReference type="RefSeq" id="WP_123864792.1">
    <property type="nucleotide sequence ID" value="NZ_QXZY01000015.1"/>
</dbReference>
<sequence>MKKLISNLMYPLFFLLVMYACSKMQDDKPGTAPAGNVRLSVDEARNYYNSKFKQTIGSSTNLRHKSPDIFPMYPRWKNATTFSKGEFSYVEVPTAFTVKKDHKVKIKSGQGRSENTSPRKPVPSLQRLLISKNSRGEVSEMYISYVPDSAYFAASGYDISHNSLHQLDPSFCGYVIYSRSNNIPLFITKVEQGKFLGTALFRTSGEQQARQAPDSTKLFAGYECWEYCVEHWEQDCWAVPDPLPGQPPEECGEPYMTGETCTYECFYTMEDLPEPDNPASYDYPGGGEGGSASYFPYMGQYLVYAPSNPVNINEFLKCFNKSLGAKFTIYSDQPMAGSRAPIGVNVNGSQVGHAFVTIEQTIGGVTFSRSFGFYPAGESGLLDPQDNSAFSNDGGQLYDVKLSTNISANQLTSIINKANAANNVHYNLYLYNCANFAIDLANIAGLNIPYSKGMVFPGCNPGDLGEDLRALPSSVRTSGVAPSKSGNCN</sequence>
<name>A0A3N4MT32_9BACT</name>
<reference evidence="3" key="1">
    <citation type="submission" date="2018-11" db="EMBL/GenBank/DDBJ databases">
        <title>Chitinophaga lutea sp.nov., isolate from arsenic contaminated soil.</title>
        <authorList>
            <person name="Zong Y."/>
        </authorList>
    </citation>
    <scope>NUCLEOTIDE SEQUENCE [LARGE SCALE GENOMIC DNA]</scope>
    <source>
        <strain evidence="3">YLT18</strain>
    </source>
</reference>
<protein>
    <recommendedName>
        <fullName evidence="4">DUF4105 domain-containing protein</fullName>
    </recommendedName>
</protein>
<evidence type="ECO:0008006" key="4">
    <source>
        <dbReference type="Google" id="ProtNLM"/>
    </source>
</evidence>
<organism evidence="2 3">
    <name type="scientific">Chitinophaga barathri</name>
    <dbReference type="NCBI Taxonomy" id="1647451"/>
    <lineage>
        <taxon>Bacteria</taxon>
        <taxon>Pseudomonadati</taxon>
        <taxon>Bacteroidota</taxon>
        <taxon>Chitinophagia</taxon>
        <taxon>Chitinophagales</taxon>
        <taxon>Chitinophagaceae</taxon>
        <taxon>Chitinophaga</taxon>
    </lineage>
</organism>
<feature type="signal peptide" evidence="1">
    <location>
        <begin position="1"/>
        <end position="22"/>
    </location>
</feature>
<evidence type="ECO:0000256" key="1">
    <source>
        <dbReference type="SAM" id="SignalP"/>
    </source>
</evidence>
<keyword evidence="3" id="KW-1185">Reference proteome</keyword>
<dbReference type="AlphaFoldDB" id="A0A3N4MT32"/>
<comment type="caution">
    <text evidence="2">The sequence shown here is derived from an EMBL/GenBank/DDBJ whole genome shotgun (WGS) entry which is preliminary data.</text>
</comment>
<dbReference type="Proteomes" id="UP000279089">
    <property type="component" value="Unassembled WGS sequence"/>
</dbReference>